<dbReference type="AlphaFoldDB" id="A0A4V2G7C6"/>
<evidence type="ECO:0000256" key="1">
    <source>
        <dbReference type="SAM" id="MobiDB-lite"/>
    </source>
</evidence>
<evidence type="ECO:0000313" key="3">
    <source>
        <dbReference type="EMBL" id="RZU52056.1"/>
    </source>
</evidence>
<keyword evidence="2" id="KW-1133">Transmembrane helix</keyword>
<feature type="transmembrane region" description="Helical" evidence="2">
    <location>
        <begin position="433"/>
        <end position="456"/>
    </location>
</feature>
<evidence type="ECO:0000313" key="4">
    <source>
        <dbReference type="Proteomes" id="UP000292564"/>
    </source>
</evidence>
<dbReference type="Pfam" id="PF19877">
    <property type="entry name" value="DUF6350"/>
    <property type="match status" value="1"/>
</dbReference>
<feature type="transmembrane region" description="Helical" evidence="2">
    <location>
        <begin position="249"/>
        <end position="269"/>
    </location>
</feature>
<feature type="compositionally biased region" description="Basic and acidic residues" evidence="1">
    <location>
        <begin position="66"/>
        <end position="77"/>
    </location>
</feature>
<feature type="transmembrane region" description="Helical" evidence="2">
    <location>
        <begin position="214"/>
        <end position="237"/>
    </location>
</feature>
<feature type="transmembrane region" description="Helical" evidence="2">
    <location>
        <begin position="149"/>
        <end position="169"/>
    </location>
</feature>
<feature type="region of interest" description="Disordered" evidence="1">
    <location>
        <begin position="49"/>
        <end position="93"/>
    </location>
</feature>
<feature type="transmembrane region" description="Helical" evidence="2">
    <location>
        <begin position="365"/>
        <end position="384"/>
    </location>
</feature>
<dbReference type="Proteomes" id="UP000292564">
    <property type="component" value="Unassembled WGS sequence"/>
</dbReference>
<feature type="transmembrane region" description="Helical" evidence="2">
    <location>
        <begin position="119"/>
        <end position="142"/>
    </location>
</feature>
<organism evidence="3 4">
    <name type="scientific">Krasilnikovia cinnamomea</name>
    <dbReference type="NCBI Taxonomy" id="349313"/>
    <lineage>
        <taxon>Bacteria</taxon>
        <taxon>Bacillati</taxon>
        <taxon>Actinomycetota</taxon>
        <taxon>Actinomycetes</taxon>
        <taxon>Micromonosporales</taxon>
        <taxon>Micromonosporaceae</taxon>
        <taxon>Krasilnikovia</taxon>
    </lineage>
</organism>
<keyword evidence="2" id="KW-0812">Transmembrane</keyword>
<reference evidence="3 4" key="1">
    <citation type="submission" date="2019-02" db="EMBL/GenBank/DDBJ databases">
        <title>Sequencing the genomes of 1000 actinobacteria strains.</title>
        <authorList>
            <person name="Klenk H.-P."/>
        </authorList>
    </citation>
    <scope>NUCLEOTIDE SEQUENCE [LARGE SCALE GENOMIC DNA]</scope>
    <source>
        <strain evidence="3 4">DSM 45162</strain>
    </source>
</reference>
<gene>
    <name evidence="3" type="ORF">EV385_3897</name>
</gene>
<name>A0A4V2G7C6_9ACTN</name>
<keyword evidence="4" id="KW-1185">Reference proteome</keyword>
<feature type="transmembrane region" description="Helical" evidence="2">
    <location>
        <begin position="390"/>
        <end position="412"/>
    </location>
</feature>
<dbReference type="EMBL" id="SHKY01000001">
    <property type="protein sequence ID" value="RZU52056.1"/>
    <property type="molecule type" value="Genomic_DNA"/>
</dbReference>
<feature type="transmembrane region" description="Helical" evidence="2">
    <location>
        <begin position="331"/>
        <end position="353"/>
    </location>
</feature>
<sequence>MAAAEAAHLAARDTVPLDTRTPAPRRDNSAGVEFDLLVDVSAAATRDTVRLDPATRDTVPLGPRGDTAERSGRARSDDDSEGDDPARRDTVRVDAAMLARRDTVRLPVPPRRPRAPLPVAAGFATLWAALLTYLPVTAVIGLARTFEGAGGLAGAAHAGLAGWLLGHGVPLGTSIGPLALTPLLLTALVIWRLSRAGLHVTRAVGVRRTGSTRAALLVAGAVGAAYALLGAAAAAVVDGRGTAVSVGRAALTFLLIGTVGALFGALHGTDAVVPLARRVPAVLRHGSRTGVVAALLVLAAGAGFAGLSVAVGGGQAADTIAAYRTGVVGQAGITLVSLAYGVNAAVWAAAYLLGPGFSLGADSAIRLTEVTVGPLPTLPLLAGLPDGPMGAGGAALLAVPVLAGMVAGALLTRRLARGRTAAPGRGELPPPTAPGWPLVIGSALVAGPVAGLLLGVLSRLSGGSLGDGRLAQIGPVSWQVGLVAAGVVAVSALLGAAAARAWRQSADRH</sequence>
<accession>A0A4V2G7C6</accession>
<dbReference type="InterPro" id="IPR045931">
    <property type="entry name" value="DUF6350"/>
</dbReference>
<comment type="caution">
    <text evidence="3">The sequence shown here is derived from an EMBL/GenBank/DDBJ whole genome shotgun (WGS) entry which is preliminary data.</text>
</comment>
<feature type="transmembrane region" description="Helical" evidence="2">
    <location>
        <begin position="175"/>
        <end position="193"/>
    </location>
</feature>
<keyword evidence="2" id="KW-0472">Membrane</keyword>
<protein>
    <submittedName>
        <fullName evidence="3">Uncharacterized protein</fullName>
    </submittedName>
</protein>
<feature type="region of interest" description="Disordered" evidence="1">
    <location>
        <begin position="1"/>
        <end position="32"/>
    </location>
</feature>
<evidence type="ECO:0000256" key="2">
    <source>
        <dbReference type="SAM" id="Phobius"/>
    </source>
</evidence>
<feature type="transmembrane region" description="Helical" evidence="2">
    <location>
        <begin position="290"/>
        <end position="311"/>
    </location>
</feature>
<feature type="transmembrane region" description="Helical" evidence="2">
    <location>
        <begin position="476"/>
        <end position="499"/>
    </location>
</feature>
<proteinExistence type="predicted"/>